<evidence type="ECO:0000256" key="3">
    <source>
        <dbReference type="ARBA" id="ARBA00023235"/>
    </source>
</evidence>
<dbReference type="InterPro" id="IPR001844">
    <property type="entry name" value="Cpn60/GroEL"/>
</dbReference>
<dbReference type="InterPro" id="IPR027409">
    <property type="entry name" value="GroEL-like_apical_dom_sf"/>
</dbReference>
<evidence type="ECO:0000256" key="2">
    <source>
        <dbReference type="ARBA" id="ARBA00023186"/>
    </source>
</evidence>
<dbReference type="AlphaFoldDB" id="A0A6S7BAD0"/>
<dbReference type="PANTHER" id="PTHR45633">
    <property type="entry name" value="60 KDA HEAT SHOCK PROTEIN, MITOCHONDRIAL"/>
    <property type="match status" value="1"/>
</dbReference>
<evidence type="ECO:0000256" key="5">
    <source>
        <dbReference type="RuleBase" id="RU000419"/>
    </source>
</evidence>
<dbReference type="Gene3D" id="3.30.260.10">
    <property type="entry name" value="TCP-1-like chaperonin intermediate domain"/>
    <property type="match status" value="1"/>
</dbReference>
<evidence type="ECO:0000313" key="7">
    <source>
        <dbReference type="Proteomes" id="UP000494115"/>
    </source>
</evidence>
<dbReference type="Proteomes" id="UP000494115">
    <property type="component" value="Unassembled WGS sequence"/>
</dbReference>
<keyword evidence="7" id="KW-1185">Reference proteome</keyword>
<reference evidence="6 7" key="1">
    <citation type="submission" date="2020-04" db="EMBL/GenBank/DDBJ databases">
        <authorList>
            <person name="De Canck E."/>
        </authorList>
    </citation>
    <scope>NUCLEOTIDE SEQUENCE [LARGE SCALE GENOMIC DNA]</scope>
    <source>
        <strain evidence="6 7">LMG 28138</strain>
    </source>
</reference>
<evidence type="ECO:0000256" key="4">
    <source>
        <dbReference type="RuleBase" id="RU000418"/>
    </source>
</evidence>
<dbReference type="GO" id="GO:0042026">
    <property type="term" value="P:protein refolding"/>
    <property type="evidence" value="ECO:0007669"/>
    <property type="project" value="InterPro"/>
</dbReference>
<dbReference type="PRINTS" id="PR00298">
    <property type="entry name" value="CHAPERONIN60"/>
</dbReference>
<accession>A0A6S7BAD0</accession>
<evidence type="ECO:0000313" key="6">
    <source>
        <dbReference type="EMBL" id="CAB3793480.1"/>
    </source>
</evidence>
<dbReference type="InterPro" id="IPR027413">
    <property type="entry name" value="GROEL-like_equatorial_sf"/>
</dbReference>
<comment type="function">
    <text evidence="5">Together with its co-chaperonin GroES, plays an essential role in assisting protein folding. The GroEL-GroES system forms a nano-cage that allows encapsulation of the non-native substrate proteins and provides a physical environment optimized to promote and accelerate protein folding.</text>
</comment>
<evidence type="ECO:0000256" key="1">
    <source>
        <dbReference type="ARBA" id="ARBA00006607"/>
    </source>
</evidence>
<comment type="similarity">
    <text evidence="1 4">Belongs to the chaperonin (HSP60) family.</text>
</comment>
<dbReference type="EMBL" id="CADIKM010000017">
    <property type="protein sequence ID" value="CAB3793480.1"/>
    <property type="molecule type" value="Genomic_DNA"/>
</dbReference>
<comment type="subunit">
    <text evidence="5">Forms a cylinder of 14 subunits composed of two heptameric rings stacked back-to-back. Interacts with the co-chaperonin GroES.</text>
</comment>
<dbReference type="InterPro" id="IPR027410">
    <property type="entry name" value="TCP-1-like_intermed_sf"/>
</dbReference>
<dbReference type="RefSeq" id="WP_175106058.1">
    <property type="nucleotide sequence ID" value="NZ_CADIKM010000017.1"/>
</dbReference>
<keyword evidence="3" id="KW-0413">Isomerase</keyword>
<dbReference type="InterPro" id="IPR002423">
    <property type="entry name" value="Cpn60/GroEL/TCP-1"/>
</dbReference>
<organism evidence="6 7">
    <name type="scientific">Pararobbsia alpina</name>
    <dbReference type="NCBI Taxonomy" id="621374"/>
    <lineage>
        <taxon>Bacteria</taxon>
        <taxon>Pseudomonadati</taxon>
        <taxon>Pseudomonadota</taxon>
        <taxon>Betaproteobacteria</taxon>
        <taxon>Burkholderiales</taxon>
        <taxon>Burkholderiaceae</taxon>
        <taxon>Pararobbsia</taxon>
    </lineage>
</organism>
<protein>
    <recommendedName>
        <fullName evidence="5">60 kDa chaperonin</fullName>
    </recommendedName>
</protein>
<dbReference type="GO" id="GO:0140662">
    <property type="term" value="F:ATP-dependent protein folding chaperone"/>
    <property type="evidence" value="ECO:0007669"/>
    <property type="project" value="InterPro"/>
</dbReference>
<dbReference type="SUPFAM" id="SSF48592">
    <property type="entry name" value="GroEL equatorial domain-like"/>
    <property type="match status" value="1"/>
</dbReference>
<gene>
    <name evidence="6" type="primary">groL2</name>
    <name evidence="6" type="ORF">LMG28138_03549</name>
</gene>
<dbReference type="GO" id="GO:0005524">
    <property type="term" value="F:ATP binding"/>
    <property type="evidence" value="ECO:0007669"/>
    <property type="project" value="InterPro"/>
</dbReference>
<proteinExistence type="inferred from homology"/>
<keyword evidence="2" id="KW-0143">Chaperone</keyword>
<dbReference type="Gene3D" id="3.50.7.10">
    <property type="entry name" value="GroEL"/>
    <property type="match status" value="1"/>
</dbReference>
<name>A0A6S7BAD0_9BURK</name>
<dbReference type="Pfam" id="PF00118">
    <property type="entry name" value="Cpn60_TCP1"/>
    <property type="match status" value="1"/>
</dbReference>
<sequence length="499" mass="51935">MTPTRVISGQAARAVLARSFAQSVQAIGLSLGPARRGIVYDLPSGRPGMAQGGFSIARQTSAESGPWSVAPRILKETLWEAQRDLGDGTTRLACMAEAIYSAAVLSVAQGVAPGALAAAILQLAGRLSDLLGDQRCEAPAREAIALAACGDAELARALATLANEVVEDGAIDVCESPQPGLELEQQPGFSLDVQPLLAGLASNEQGLRQELDTVHVLVANEIISDFGPLARILEGFTARHKSLVVVARGIEGIALDTLAANRKGLGLHVLGLIPADVGVRAAGVLEDLAIATGATLIAEETGQSLAGMRPSMLGRAGRLIVAGKRAVFTSPAGDPQTVAQQRRRLLIEADAQRHLEYDRSHLERRASRLGGNWGELRIGGRTDWETSLRVEGGRAAFAALRAAAASGVVRGGGAALCEVAAELEKHVPELTPQLQRAAVQAVASGCRAVSRRLARNAGVEPGALIVPAHIVDPLSTTQTIVRRALSVAATMLTIEVLVC</sequence>
<dbReference type="SUPFAM" id="SSF52029">
    <property type="entry name" value="GroEL apical domain-like"/>
    <property type="match status" value="1"/>
</dbReference>
<dbReference type="GO" id="GO:0016853">
    <property type="term" value="F:isomerase activity"/>
    <property type="evidence" value="ECO:0007669"/>
    <property type="project" value="UniProtKB-KW"/>
</dbReference>
<dbReference type="Gene3D" id="1.10.560.10">
    <property type="entry name" value="GroEL-like equatorial domain"/>
    <property type="match status" value="1"/>
</dbReference>